<dbReference type="PANTHER" id="PTHR46060">
    <property type="entry name" value="MARINER MOS1 TRANSPOSASE-LIKE PROTEIN"/>
    <property type="match status" value="1"/>
</dbReference>
<dbReference type="OrthoDB" id="616263at2759"/>
<evidence type="ECO:0000313" key="2">
    <source>
        <dbReference type="EMBL" id="GFQ91770.1"/>
    </source>
</evidence>
<dbReference type="InterPro" id="IPR052709">
    <property type="entry name" value="Transposase-MT_Hybrid"/>
</dbReference>
<gene>
    <name evidence="2" type="primary">NCL1_39412</name>
    <name evidence="2" type="ORF">TNCT_337361</name>
</gene>
<accession>A0A8X6J4X0</accession>
<evidence type="ECO:0000313" key="3">
    <source>
        <dbReference type="Proteomes" id="UP000887116"/>
    </source>
</evidence>
<comment type="caution">
    <text evidence="2">The sequence shown here is derived from an EMBL/GenBank/DDBJ whole genome shotgun (WGS) entry which is preliminary data.</text>
</comment>
<organism evidence="2 3">
    <name type="scientific">Trichonephila clavata</name>
    <name type="common">Joro spider</name>
    <name type="synonym">Nephila clavata</name>
    <dbReference type="NCBI Taxonomy" id="2740835"/>
    <lineage>
        <taxon>Eukaryota</taxon>
        <taxon>Metazoa</taxon>
        <taxon>Ecdysozoa</taxon>
        <taxon>Arthropoda</taxon>
        <taxon>Chelicerata</taxon>
        <taxon>Arachnida</taxon>
        <taxon>Araneae</taxon>
        <taxon>Araneomorphae</taxon>
        <taxon>Entelegynae</taxon>
        <taxon>Araneoidea</taxon>
        <taxon>Nephilidae</taxon>
        <taxon>Trichonephila</taxon>
    </lineage>
</organism>
<dbReference type="PANTHER" id="PTHR46060:SF1">
    <property type="entry name" value="MARINER MOS1 TRANSPOSASE-LIKE PROTEIN"/>
    <property type="match status" value="1"/>
</dbReference>
<keyword evidence="3" id="KW-1185">Reference proteome</keyword>
<dbReference type="EMBL" id="BMAO01013926">
    <property type="protein sequence ID" value="GFQ91770.1"/>
    <property type="molecule type" value="Genomic_DNA"/>
</dbReference>
<dbReference type="Pfam" id="PF17906">
    <property type="entry name" value="HTH_48"/>
    <property type="match status" value="1"/>
</dbReference>
<feature type="domain" description="Mos1 transposase HTH" evidence="1">
    <location>
        <begin position="9"/>
        <end position="53"/>
    </location>
</feature>
<sequence>MEVTRVEERAYIKIAVLRERNETECHSEFVEALGNNALPYRIVARWVGKFQQGLVSTSDEQRSGRALSVWTDLARAVIEQLMDKDRRSRQQDKVKS</sequence>
<name>A0A8X6J4X0_TRICU</name>
<dbReference type="AlphaFoldDB" id="A0A8X6J4X0"/>
<dbReference type="InterPro" id="IPR041426">
    <property type="entry name" value="Mos1_HTH"/>
</dbReference>
<reference evidence="2" key="1">
    <citation type="submission" date="2020-07" db="EMBL/GenBank/DDBJ databases">
        <title>Multicomponent nature underlies the extraordinary mechanical properties of spider dragline silk.</title>
        <authorList>
            <person name="Kono N."/>
            <person name="Nakamura H."/>
            <person name="Mori M."/>
            <person name="Yoshida Y."/>
            <person name="Ohtoshi R."/>
            <person name="Malay A.D."/>
            <person name="Moran D.A.P."/>
            <person name="Tomita M."/>
            <person name="Numata K."/>
            <person name="Arakawa K."/>
        </authorList>
    </citation>
    <scope>NUCLEOTIDE SEQUENCE</scope>
</reference>
<proteinExistence type="predicted"/>
<evidence type="ECO:0000259" key="1">
    <source>
        <dbReference type="Pfam" id="PF17906"/>
    </source>
</evidence>
<protein>
    <submittedName>
        <fullName evidence="2">HTH_48 domain-containing protein</fullName>
    </submittedName>
</protein>
<dbReference type="Proteomes" id="UP000887116">
    <property type="component" value="Unassembled WGS sequence"/>
</dbReference>